<protein>
    <recommendedName>
        <fullName evidence="2">Signal transduction histidine kinase internal region domain-containing protein</fullName>
    </recommendedName>
</protein>
<proteinExistence type="predicted"/>
<dbReference type="Gene3D" id="3.30.565.10">
    <property type="entry name" value="Histidine kinase-like ATPase, C-terminal domain"/>
    <property type="match status" value="1"/>
</dbReference>
<feature type="transmembrane region" description="Helical" evidence="1">
    <location>
        <begin position="12"/>
        <end position="31"/>
    </location>
</feature>
<dbReference type="AlphaFoldDB" id="A0AA94F3T2"/>
<dbReference type="GO" id="GO:0016020">
    <property type="term" value="C:membrane"/>
    <property type="evidence" value="ECO:0007669"/>
    <property type="project" value="InterPro"/>
</dbReference>
<dbReference type="PANTHER" id="PTHR34220">
    <property type="entry name" value="SENSOR HISTIDINE KINASE YPDA"/>
    <property type="match status" value="1"/>
</dbReference>
<accession>A0AA94F3T2</accession>
<comment type="caution">
    <text evidence="3">The sequence shown here is derived from an EMBL/GenBank/DDBJ whole genome shotgun (WGS) entry which is preliminary data.</text>
</comment>
<dbReference type="EMBL" id="RWGX01000003">
    <property type="protein sequence ID" value="RVU89268.1"/>
    <property type="molecule type" value="Genomic_DNA"/>
</dbReference>
<reference evidence="3" key="1">
    <citation type="submission" date="2018-12" db="EMBL/GenBank/DDBJ databases">
        <title>Draft genome sequence of Flaovobacterium columnare BGFS27 isolated from channel catfish in Alabama.</title>
        <authorList>
            <person name="Cai W."/>
            <person name="Arias C."/>
        </authorList>
    </citation>
    <scope>NUCLEOTIDE SEQUENCE [LARGE SCALE GENOMIC DNA]</scope>
    <source>
        <strain evidence="3">BGFS27</strain>
    </source>
</reference>
<dbReference type="Pfam" id="PF06580">
    <property type="entry name" value="His_kinase"/>
    <property type="match status" value="1"/>
</dbReference>
<evidence type="ECO:0000259" key="2">
    <source>
        <dbReference type="Pfam" id="PF06580"/>
    </source>
</evidence>
<evidence type="ECO:0000256" key="1">
    <source>
        <dbReference type="SAM" id="Phobius"/>
    </source>
</evidence>
<organism evidence="3">
    <name type="scientific">Flavobacterium columnare</name>
    <dbReference type="NCBI Taxonomy" id="996"/>
    <lineage>
        <taxon>Bacteria</taxon>
        <taxon>Pseudomonadati</taxon>
        <taxon>Bacteroidota</taxon>
        <taxon>Flavobacteriia</taxon>
        <taxon>Flavobacteriales</taxon>
        <taxon>Flavobacteriaceae</taxon>
        <taxon>Flavobacterium</taxon>
    </lineage>
</organism>
<dbReference type="GO" id="GO:0000155">
    <property type="term" value="F:phosphorelay sensor kinase activity"/>
    <property type="evidence" value="ECO:0007669"/>
    <property type="project" value="InterPro"/>
</dbReference>
<keyword evidence="1" id="KW-0812">Transmembrane</keyword>
<name>A0AA94F3T2_9FLAO</name>
<gene>
    <name evidence="3" type="ORF">EJB19_03850</name>
</gene>
<dbReference type="InterPro" id="IPR050640">
    <property type="entry name" value="Bact_2-comp_sensor_kinase"/>
</dbReference>
<dbReference type="PANTHER" id="PTHR34220:SF7">
    <property type="entry name" value="SENSOR HISTIDINE KINASE YPDA"/>
    <property type="match status" value="1"/>
</dbReference>
<feature type="domain" description="Signal transduction histidine kinase internal region" evidence="2">
    <location>
        <begin position="59"/>
        <end position="138"/>
    </location>
</feature>
<dbReference type="SUPFAM" id="SSF55874">
    <property type="entry name" value="ATPase domain of HSP90 chaperone/DNA topoisomerase II/histidine kinase"/>
    <property type="match status" value="1"/>
</dbReference>
<evidence type="ECO:0000313" key="3">
    <source>
        <dbReference type="EMBL" id="RVU89268.1"/>
    </source>
</evidence>
<keyword evidence="1" id="KW-0472">Membrane</keyword>
<keyword evidence="1" id="KW-1133">Transmembrane helix</keyword>
<dbReference type="InterPro" id="IPR010559">
    <property type="entry name" value="Sig_transdc_His_kin_internal"/>
</dbReference>
<sequence>MTLNIKKPFWLSCYFILLMIIVFIGLIYCFLKWQLTKIKKRNQLILDKINLEKNVNQSNLRALKSQMNPHFFFNALNTLQSYIVANEKNEAIEYLSKFSNLTRIILEMTDKDWISIADEVKTLKLYLEIEKARFEEDFLFSIKTQADLDVEAIKIPSMLLQPYVENALKHGLLHKFGIKELYINFTIKDKILSILIEDNGIGRKKSQELNQIKNKKHQSFATNALQNRIDLLNEYNQKNISIEIIDKLTDNKLPNGTLIVIQIPL</sequence>
<dbReference type="InterPro" id="IPR036890">
    <property type="entry name" value="HATPase_C_sf"/>
</dbReference>